<reference evidence="2 3" key="1">
    <citation type="submission" date="2018-03" db="EMBL/GenBank/DDBJ databases">
        <title>Genotypic and phenotypic analysis of antagonistic Bacillus spp. isolated from rhizosphere soil of plants in Tibet.</title>
        <authorList>
            <person name="Borriss R."/>
            <person name="Lasch P."/>
            <person name="Wu L."/>
            <person name="Wu H."/>
            <person name="Gao X."/>
        </authorList>
    </citation>
    <scope>NUCLEOTIDE SEQUENCE [LARGE SCALE GENOMIC DNA]</scope>
    <source>
        <strain evidence="2 3">NMSW16</strain>
    </source>
</reference>
<evidence type="ECO:0000313" key="3">
    <source>
        <dbReference type="Proteomes" id="UP000239236"/>
    </source>
</evidence>
<sequence length="74" mass="8436">MKKFLSFLHGCFWLNIGLLPLSFFIGSFATDPPDSTMFDFWKGFLLIQGIPLIIFIIGFLILVIINNKKNNANL</sequence>
<gene>
    <name evidence="2" type="ORF">C6357_29175</name>
</gene>
<name>A0ABX5DKE1_9BACI</name>
<keyword evidence="1" id="KW-1133">Transmembrane helix</keyword>
<keyword evidence="1" id="KW-0812">Transmembrane</keyword>
<keyword evidence="1" id="KW-0472">Membrane</keyword>
<feature type="transmembrane region" description="Helical" evidence="1">
    <location>
        <begin position="45"/>
        <end position="65"/>
    </location>
</feature>
<feature type="transmembrane region" description="Helical" evidence="1">
    <location>
        <begin position="7"/>
        <end position="25"/>
    </location>
</feature>
<evidence type="ECO:0008006" key="4">
    <source>
        <dbReference type="Google" id="ProtNLM"/>
    </source>
</evidence>
<proteinExistence type="predicted"/>
<dbReference type="EMBL" id="PVRR01000016">
    <property type="protein sequence ID" value="PRT35394.1"/>
    <property type="molecule type" value="Genomic_DNA"/>
</dbReference>
<accession>A0ABX5DKE1</accession>
<evidence type="ECO:0000313" key="2">
    <source>
        <dbReference type="EMBL" id="PRT35394.1"/>
    </source>
</evidence>
<keyword evidence="3" id="KW-1185">Reference proteome</keyword>
<evidence type="ECO:0000256" key="1">
    <source>
        <dbReference type="SAM" id="Phobius"/>
    </source>
</evidence>
<organism evidence="2 3">
    <name type="scientific">Bacillus wiedmannii</name>
    <dbReference type="NCBI Taxonomy" id="1890302"/>
    <lineage>
        <taxon>Bacteria</taxon>
        <taxon>Bacillati</taxon>
        <taxon>Bacillota</taxon>
        <taxon>Bacilli</taxon>
        <taxon>Bacillales</taxon>
        <taxon>Bacillaceae</taxon>
        <taxon>Bacillus</taxon>
        <taxon>Bacillus cereus group</taxon>
    </lineage>
</organism>
<protein>
    <recommendedName>
        <fullName evidence="4">DUF3923 domain-containing protein</fullName>
    </recommendedName>
</protein>
<comment type="caution">
    <text evidence="2">The sequence shown here is derived from an EMBL/GenBank/DDBJ whole genome shotgun (WGS) entry which is preliminary data.</text>
</comment>
<dbReference type="Proteomes" id="UP000239236">
    <property type="component" value="Unassembled WGS sequence"/>
</dbReference>